<gene>
    <name evidence="1" type="ORF">H9I45_02250</name>
</gene>
<dbReference type="AlphaFoldDB" id="A0A7L8AH30"/>
<dbReference type="RefSeq" id="WP_088353560.1">
    <property type="nucleotide sequence ID" value="NZ_CP061813.1"/>
</dbReference>
<dbReference type="InterPro" id="IPR002591">
    <property type="entry name" value="Phosphodiest/P_Trfase"/>
</dbReference>
<dbReference type="SUPFAM" id="SSF53649">
    <property type="entry name" value="Alkaline phosphatase-like"/>
    <property type="match status" value="1"/>
</dbReference>
<dbReference type="PANTHER" id="PTHR10151">
    <property type="entry name" value="ECTONUCLEOTIDE PYROPHOSPHATASE/PHOSPHODIESTERASE"/>
    <property type="match status" value="1"/>
</dbReference>
<reference evidence="1 2" key="1">
    <citation type="journal article" date="2016" name="Int. J. Syst. Evol. Microbiol.">
        <title>Polaribacter haliotis sp. nov., isolated from the gut of abalone Haliotis discus hannai.</title>
        <authorList>
            <person name="Kim Y.O."/>
            <person name="Park I.S."/>
            <person name="Park S."/>
            <person name="Nam B.H."/>
            <person name="Park J.M."/>
            <person name="Kim D.G."/>
            <person name="Yoon J.H."/>
        </authorList>
    </citation>
    <scope>NUCLEOTIDE SEQUENCE [LARGE SCALE GENOMIC DNA]</scope>
    <source>
        <strain evidence="1 2">KCTC 52418</strain>
    </source>
</reference>
<proteinExistence type="predicted"/>
<name>A0A7L8AH30_9FLAO</name>
<organism evidence="1 2">
    <name type="scientific">Polaribacter haliotis</name>
    <dbReference type="NCBI Taxonomy" id="1888915"/>
    <lineage>
        <taxon>Bacteria</taxon>
        <taxon>Pseudomonadati</taxon>
        <taxon>Bacteroidota</taxon>
        <taxon>Flavobacteriia</taxon>
        <taxon>Flavobacteriales</taxon>
        <taxon>Flavobacteriaceae</taxon>
    </lineage>
</organism>
<dbReference type="Proteomes" id="UP000516764">
    <property type="component" value="Chromosome"/>
</dbReference>
<accession>A0A7L8AH30</accession>
<evidence type="ECO:0000313" key="2">
    <source>
        <dbReference type="Proteomes" id="UP000516764"/>
    </source>
</evidence>
<sequence length="300" mass="33451">MLKYIPLILILLITKITLSQKKNVLLVGIDGLQLEELAKVKTPNFDKFNIKKGFNGGLLGTDSQQVTSSGPSWVTVLTGVWTDNHKITSNSSNQVSASKSVFNFIKTSNSKLKTASISTWKNINLLLYKDMYLVDFSTQGGLDDNSTKIAVDLIEGKGLDFVFVHLDDVDHAGHAHGFGEKYSKSILKMDENIGYLLKATEHRNKNFNEDWLVILVTDHGRDSKGFGHGNQTISEKSIFVGLNKKGNSFFESVNNDKKINAIQELEKQTIPQTAVVPTILKYLNIPIKKEWKLDAKPLID</sequence>
<keyword evidence="2" id="KW-1185">Reference proteome</keyword>
<dbReference type="PANTHER" id="PTHR10151:SF120">
    <property type="entry name" value="BIS(5'-ADENOSYL)-TRIPHOSPHATASE"/>
    <property type="match status" value="1"/>
</dbReference>
<dbReference type="InterPro" id="IPR017850">
    <property type="entry name" value="Alkaline_phosphatase_core_sf"/>
</dbReference>
<dbReference type="EMBL" id="CP061813">
    <property type="protein sequence ID" value="QOD61292.1"/>
    <property type="molecule type" value="Genomic_DNA"/>
</dbReference>
<dbReference type="KEGG" id="phal:H9I45_02250"/>
<protein>
    <submittedName>
        <fullName evidence="1">Alkaline phosphatase family protein</fullName>
    </submittedName>
</protein>
<dbReference type="Gene3D" id="3.40.720.10">
    <property type="entry name" value="Alkaline Phosphatase, subunit A"/>
    <property type="match status" value="1"/>
</dbReference>
<dbReference type="GO" id="GO:0016787">
    <property type="term" value="F:hydrolase activity"/>
    <property type="evidence" value="ECO:0007669"/>
    <property type="project" value="UniProtKB-ARBA"/>
</dbReference>
<dbReference type="Pfam" id="PF01663">
    <property type="entry name" value="Phosphodiest"/>
    <property type="match status" value="2"/>
</dbReference>
<evidence type="ECO:0000313" key="1">
    <source>
        <dbReference type="EMBL" id="QOD61292.1"/>
    </source>
</evidence>
<dbReference type="OrthoDB" id="279982at2"/>